<dbReference type="Proteomes" id="UP000187455">
    <property type="component" value="Unassembled WGS sequence"/>
</dbReference>
<evidence type="ECO:0000313" key="2">
    <source>
        <dbReference type="EMBL" id="OLY79473.1"/>
    </source>
</evidence>
<reference evidence="2 3" key="1">
    <citation type="journal article" date="2016" name="Mol. Biol. Evol.">
        <title>Genome-Wide Survey of Gut Fungi (Harpellales) Reveals the First Horizontally Transferred Ubiquitin Gene from a Mosquito Host.</title>
        <authorList>
            <person name="Wang Y."/>
            <person name="White M.M."/>
            <person name="Kvist S."/>
            <person name="Moncalvo J.M."/>
        </authorList>
    </citation>
    <scope>NUCLEOTIDE SEQUENCE [LARGE SCALE GENOMIC DNA]</scope>
    <source>
        <strain evidence="2 3">ALG-7-W6</strain>
    </source>
</reference>
<dbReference type="PANTHER" id="PTHR12822">
    <property type="entry name" value="PROTEIN YIPF"/>
    <property type="match status" value="1"/>
</dbReference>
<keyword evidence="1" id="KW-1133">Transmembrane helix</keyword>
<accession>A0A1R0GRE7</accession>
<keyword evidence="1" id="KW-0472">Membrane</keyword>
<comment type="caution">
    <text evidence="2">The sequence shown here is derived from an EMBL/GenBank/DDBJ whole genome shotgun (WGS) entry which is preliminary data.</text>
</comment>
<organism evidence="2 3">
    <name type="scientific">Smittium mucronatum</name>
    <dbReference type="NCBI Taxonomy" id="133383"/>
    <lineage>
        <taxon>Eukaryota</taxon>
        <taxon>Fungi</taxon>
        <taxon>Fungi incertae sedis</taxon>
        <taxon>Zoopagomycota</taxon>
        <taxon>Kickxellomycotina</taxon>
        <taxon>Harpellomycetes</taxon>
        <taxon>Harpellales</taxon>
        <taxon>Legeriomycetaceae</taxon>
        <taxon>Smittium</taxon>
    </lineage>
</organism>
<dbReference type="GO" id="GO:0005794">
    <property type="term" value="C:Golgi apparatus"/>
    <property type="evidence" value="ECO:0007669"/>
    <property type="project" value="InterPro"/>
</dbReference>
<proteinExistence type="predicted"/>
<dbReference type="AlphaFoldDB" id="A0A1R0GRE7"/>
<sequence length="150" mass="17034">MDTNVTNINQAPNVNGFAGNASPNSKSLWGIEYWTRYFNIDTHLLLKRIYMALTFKKEFLLDIDENANGPDLWGPFWIPTTLIYFIFAASLLSYNISLALGNPSEKGYDFGLLSKAVFVVYLDIDLHVPVFDSQMDRYGGWNYPVGDVFS</sequence>
<dbReference type="STRING" id="133383.A0A1R0GRE7"/>
<name>A0A1R0GRE7_9FUNG</name>
<keyword evidence="1" id="KW-0812">Transmembrane</keyword>
<keyword evidence="3" id="KW-1185">Reference proteome</keyword>
<feature type="transmembrane region" description="Helical" evidence="1">
    <location>
        <begin position="76"/>
        <end position="96"/>
    </location>
</feature>
<dbReference type="PANTHER" id="PTHR12822:SF2">
    <property type="entry name" value="PROTEIN YIPF"/>
    <property type="match status" value="1"/>
</dbReference>
<evidence type="ECO:0008006" key="4">
    <source>
        <dbReference type="Google" id="ProtNLM"/>
    </source>
</evidence>
<dbReference type="OrthoDB" id="10256463at2759"/>
<dbReference type="GO" id="GO:0016192">
    <property type="term" value="P:vesicle-mediated transport"/>
    <property type="evidence" value="ECO:0007669"/>
    <property type="project" value="InterPro"/>
</dbReference>
<evidence type="ECO:0000313" key="3">
    <source>
        <dbReference type="Proteomes" id="UP000187455"/>
    </source>
</evidence>
<dbReference type="GO" id="GO:0031267">
    <property type="term" value="F:small GTPase binding"/>
    <property type="evidence" value="ECO:0007669"/>
    <property type="project" value="InterPro"/>
</dbReference>
<dbReference type="InterPro" id="IPR039765">
    <property type="entry name" value="Yip5/YIPF1/YIPF2"/>
</dbReference>
<evidence type="ECO:0000256" key="1">
    <source>
        <dbReference type="SAM" id="Phobius"/>
    </source>
</evidence>
<protein>
    <recommendedName>
        <fullName evidence="4">Protein YIP</fullName>
    </recommendedName>
</protein>
<dbReference type="EMBL" id="LSSL01004418">
    <property type="protein sequence ID" value="OLY79473.1"/>
    <property type="molecule type" value="Genomic_DNA"/>
</dbReference>
<gene>
    <name evidence="2" type="ORF">AYI68_g6460</name>
</gene>